<dbReference type="eggNOG" id="COG2730">
    <property type="taxonomic scope" value="Bacteria"/>
</dbReference>
<keyword evidence="5" id="KW-0732">Signal</keyword>
<dbReference type="Gene3D" id="3.20.20.80">
    <property type="entry name" value="Glycosidases"/>
    <property type="match status" value="1"/>
</dbReference>
<dbReference type="Proteomes" id="UP000008634">
    <property type="component" value="Chromosome"/>
</dbReference>
<sequence>MMMRIPLFKTVFLSLFFIVSCSSDAEPEIIDPVDTEETSDATDEEPATPEPENTPEPETDTATATNVVEAYGQLSVSGNKIVDKNNNPIQLRGMSLFWSQWMGQYYTTGTVDWLQTDWNATVVRAAMGVEDADGYISNPATEKAKVFAVIDAAINAGIYVIVDWHSHHAEDHIPEAKAFFAEVAQKYGDQPNIIYETYNEPLDVSWTGVLKPYHETIIAEIRKYDPDNLVICGTRTWSQRVDEVVGNKINDANVAYTLHYYASTHKEELREIAQIALNNDIAIFVTEYGVTEASGNGYIDEASTNTWWSYLDENKISWCNWSIADKNESAAALTPGASGSGNWAESELTVSGKLVRSEMLEKNPTY</sequence>
<dbReference type="GO" id="GO:0000272">
    <property type="term" value="P:polysaccharide catabolic process"/>
    <property type="evidence" value="ECO:0007669"/>
    <property type="project" value="InterPro"/>
</dbReference>
<evidence type="ECO:0000256" key="2">
    <source>
        <dbReference type="ARBA" id="ARBA00023295"/>
    </source>
</evidence>
<dbReference type="PANTHER" id="PTHR34142">
    <property type="entry name" value="ENDO-BETA-1,4-GLUCANASE A"/>
    <property type="match status" value="1"/>
</dbReference>
<dbReference type="AlphaFoldDB" id="E6XC30"/>
<evidence type="ECO:0000259" key="6">
    <source>
        <dbReference type="Pfam" id="PF00150"/>
    </source>
</evidence>
<dbReference type="KEGG" id="cao:Celal_2753"/>
<dbReference type="EC" id="3.2.1.4" evidence="7"/>
<comment type="similarity">
    <text evidence="3">Belongs to the glycosyl hydrolase 5 (cellulase A) family.</text>
</comment>
<dbReference type="SUPFAM" id="SSF51445">
    <property type="entry name" value="(Trans)glycosidases"/>
    <property type="match status" value="1"/>
</dbReference>
<keyword evidence="8" id="KW-1185">Reference proteome</keyword>
<dbReference type="Pfam" id="PF00150">
    <property type="entry name" value="Cellulase"/>
    <property type="match status" value="1"/>
</dbReference>
<feature type="chain" id="PRO_5003212985" evidence="5">
    <location>
        <begin position="26"/>
        <end position="366"/>
    </location>
</feature>
<evidence type="ECO:0000256" key="1">
    <source>
        <dbReference type="ARBA" id="ARBA00022801"/>
    </source>
</evidence>
<name>E6XC30_CELAD</name>
<dbReference type="InterPro" id="IPR018087">
    <property type="entry name" value="Glyco_hydro_5_CS"/>
</dbReference>
<evidence type="ECO:0000256" key="4">
    <source>
        <dbReference type="SAM" id="MobiDB-lite"/>
    </source>
</evidence>
<keyword evidence="1 3" id="KW-0378">Hydrolase</keyword>
<dbReference type="STRING" id="688270.Celal_2753"/>
<feature type="compositionally biased region" description="Acidic residues" evidence="4">
    <location>
        <begin position="28"/>
        <end position="59"/>
    </location>
</feature>
<proteinExistence type="inferred from homology"/>
<keyword evidence="2 3" id="KW-0326">Glycosidase</keyword>
<dbReference type="RefSeq" id="WP_013551506.1">
    <property type="nucleotide sequence ID" value="NC_014934.1"/>
</dbReference>
<gene>
    <name evidence="7" type="ordered locus">Celal_2753</name>
</gene>
<protein>
    <submittedName>
        <fullName evidence="7">Cellulase</fullName>
        <ecNumber evidence="7">3.2.1.4</ecNumber>
    </submittedName>
</protein>
<dbReference type="InterPro" id="IPR017853">
    <property type="entry name" value="GH"/>
</dbReference>
<evidence type="ECO:0000256" key="5">
    <source>
        <dbReference type="SAM" id="SignalP"/>
    </source>
</evidence>
<reference evidence="7 8" key="1">
    <citation type="journal article" date="2010" name="Stand. Genomic Sci.">
        <title>Complete genome sequence of Cellulophaga algicola type strain (IC166).</title>
        <authorList>
            <person name="Abt B."/>
            <person name="Lu M."/>
            <person name="Misra M."/>
            <person name="Han C."/>
            <person name="Nolan M."/>
            <person name="Lucas S."/>
            <person name="Hammon N."/>
            <person name="Deshpande S."/>
            <person name="Cheng J.F."/>
            <person name="Tapia R."/>
            <person name="Goodwin L."/>
            <person name="Pitluck S."/>
            <person name="Liolios K."/>
            <person name="Pagani I."/>
            <person name="Ivanova N."/>
            <person name="Mavromatis K."/>
            <person name="Ovchinikova G."/>
            <person name="Pati A."/>
            <person name="Chen A."/>
            <person name="Palaniappan K."/>
            <person name="Land M."/>
            <person name="Hauser L."/>
            <person name="Chang Y.J."/>
            <person name="Jeffries C.D."/>
            <person name="Detter J.C."/>
            <person name="Brambilla E."/>
            <person name="Rohde M."/>
            <person name="Tindall B.J."/>
            <person name="Goker M."/>
            <person name="Woyke T."/>
            <person name="Bristow J."/>
            <person name="Eisen J.A."/>
            <person name="Markowitz V."/>
            <person name="Hugenholtz P."/>
            <person name="Kyrpides N.C."/>
            <person name="Klenk H.P."/>
            <person name="Lapidus A."/>
        </authorList>
    </citation>
    <scope>NUCLEOTIDE SEQUENCE [LARGE SCALE GENOMIC DNA]</scope>
    <source>
        <strain evidence="8">DSM 14237 / IC166 / ACAM 630</strain>
    </source>
</reference>
<evidence type="ECO:0000313" key="8">
    <source>
        <dbReference type="Proteomes" id="UP000008634"/>
    </source>
</evidence>
<feature type="signal peptide" evidence="5">
    <location>
        <begin position="1"/>
        <end position="25"/>
    </location>
</feature>
<dbReference type="GO" id="GO:0008810">
    <property type="term" value="F:cellulase activity"/>
    <property type="evidence" value="ECO:0007669"/>
    <property type="project" value="UniProtKB-EC"/>
</dbReference>
<dbReference type="SMR" id="E6XC30"/>
<feature type="domain" description="Glycoside hydrolase family 5" evidence="6">
    <location>
        <begin position="82"/>
        <end position="326"/>
    </location>
</feature>
<dbReference type="PROSITE" id="PS51257">
    <property type="entry name" value="PROKAR_LIPOPROTEIN"/>
    <property type="match status" value="1"/>
</dbReference>
<feature type="region of interest" description="Disordered" evidence="4">
    <location>
        <begin position="28"/>
        <end position="60"/>
    </location>
</feature>
<dbReference type="PROSITE" id="PS00659">
    <property type="entry name" value="GLYCOSYL_HYDROL_F5"/>
    <property type="match status" value="1"/>
</dbReference>
<evidence type="ECO:0000313" key="7">
    <source>
        <dbReference type="EMBL" id="ADV50035.1"/>
    </source>
</evidence>
<evidence type="ECO:0000256" key="3">
    <source>
        <dbReference type="RuleBase" id="RU361153"/>
    </source>
</evidence>
<accession>E6XC30</accession>
<dbReference type="HOGENOM" id="CLU_012932_3_0_10"/>
<organism evidence="7 8">
    <name type="scientific">Cellulophaga algicola (strain DSM 14237 / IC166 / ACAM 630)</name>
    <dbReference type="NCBI Taxonomy" id="688270"/>
    <lineage>
        <taxon>Bacteria</taxon>
        <taxon>Pseudomonadati</taxon>
        <taxon>Bacteroidota</taxon>
        <taxon>Flavobacteriia</taxon>
        <taxon>Flavobacteriales</taxon>
        <taxon>Flavobacteriaceae</taxon>
        <taxon>Cellulophaga</taxon>
    </lineage>
</organism>
<dbReference type="PANTHER" id="PTHR34142:SF1">
    <property type="entry name" value="GLYCOSIDE HYDROLASE FAMILY 5 DOMAIN-CONTAINING PROTEIN"/>
    <property type="match status" value="1"/>
</dbReference>
<dbReference type="InterPro" id="IPR001547">
    <property type="entry name" value="Glyco_hydro_5"/>
</dbReference>
<dbReference type="EMBL" id="CP002453">
    <property type="protein sequence ID" value="ADV50035.1"/>
    <property type="molecule type" value="Genomic_DNA"/>
</dbReference>